<organism evidence="1 2">
    <name type="scientific">Clohesyomyces aquaticus</name>
    <dbReference type="NCBI Taxonomy" id="1231657"/>
    <lineage>
        <taxon>Eukaryota</taxon>
        <taxon>Fungi</taxon>
        <taxon>Dikarya</taxon>
        <taxon>Ascomycota</taxon>
        <taxon>Pezizomycotina</taxon>
        <taxon>Dothideomycetes</taxon>
        <taxon>Pleosporomycetidae</taxon>
        <taxon>Pleosporales</taxon>
        <taxon>Lindgomycetaceae</taxon>
        <taxon>Clohesyomyces</taxon>
    </lineage>
</organism>
<proteinExistence type="predicted"/>
<dbReference type="PANTHER" id="PTHR42085">
    <property type="entry name" value="F-BOX DOMAIN-CONTAINING PROTEIN"/>
    <property type="match status" value="1"/>
</dbReference>
<dbReference type="PANTHER" id="PTHR42085:SF1">
    <property type="entry name" value="F-BOX DOMAIN-CONTAINING PROTEIN"/>
    <property type="match status" value="1"/>
</dbReference>
<name>A0A1Y1ZGI4_9PLEO</name>
<evidence type="ECO:0008006" key="3">
    <source>
        <dbReference type="Google" id="ProtNLM"/>
    </source>
</evidence>
<accession>A0A1Y1ZGI4</accession>
<dbReference type="AlphaFoldDB" id="A0A1Y1ZGI4"/>
<dbReference type="EMBL" id="MCFA01000088">
    <property type="protein sequence ID" value="ORY09274.1"/>
    <property type="molecule type" value="Genomic_DNA"/>
</dbReference>
<protein>
    <recommendedName>
        <fullName evidence="3">F-box domain-containing protein</fullName>
    </recommendedName>
</protein>
<gene>
    <name evidence="1" type="ORF">BCR34DRAFT_589388</name>
</gene>
<keyword evidence="2" id="KW-1185">Reference proteome</keyword>
<sequence>MSPPPGFSLLLSLPPELRLMIYECVFQPLQLPTSSTSSTSLTLSTLPTCLSLSLLLTCRLIHFEACRLAFTRHTFLLTRDLDLSPLTHEPRLEPTSLGLVRTLVIPALPSSPRKPRSQLGPYHTYSFKRVCGLIRRFTGLEAIYVVTDEAGPIRRSLFSRKAHVNFRLKKARDNRDERFVPNYDLHRIKKEDAGCADRDKEKEKERGIGIDKEKGRWGWRVRVHVGDGELPNP</sequence>
<dbReference type="InterPro" id="IPR038883">
    <property type="entry name" value="AN11006-like"/>
</dbReference>
<evidence type="ECO:0000313" key="1">
    <source>
        <dbReference type="EMBL" id="ORY09274.1"/>
    </source>
</evidence>
<comment type="caution">
    <text evidence="1">The sequence shown here is derived from an EMBL/GenBank/DDBJ whole genome shotgun (WGS) entry which is preliminary data.</text>
</comment>
<evidence type="ECO:0000313" key="2">
    <source>
        <dbReference type="Proteomes" id="UP000193144"/>
    </source>
</evidence>
<dbReference type="OrthoDB" id="3797024at2759"/>
<dbReference type="Proteomes" id="UP000193144">
    <property type="component" value="Unassembled WGS sequence"/>
</dbReference>
<reference evidence="1 2" key="1">
    <citation type="submission" date="2016-07" db="EMBL/GenBank/DDBJ databases">
        <title>Pervasive Adenine N6-methylation of Active Genes in Fungi.</title>
        <authorList>
            <consortium name="DOE Joint Genome Institute"/>
            <person name="Mondo S.J."/>
            <person name="Dannebaum R.O."/>
            <person name="Kuo R.C."/>
            <person name="Labutti K."/>
            <person name="Haridas S."/>
            <person name="Kuo A."/>
            <person name="Salamov A."/>
            <person name="Ahrendt S.R."/>
            <person name="Lipzen A."/>
            <person name="Sullivan W."/>
            <person name="Andreopoulos W.B."/>
            <person name="Clum A."/>
            <person name="Lindquist E."/>
            <person name="Daum C."/>
            <person name="Ramamoorthy G.K."/>
            <person name="Gryganskyi A."/>
            <person name="Culley D."/>
            <person name="Magnuson J.K."/>
            <person name="James T.Y."/>
            <person name="O'Malley M.A."/>
            <person name="Stajich J.E."/>
            <person name="Spatafora J.W."/>
            <person name="Visel A."/>
            <person name="Grigoriev I.V."/>
        </authorList>
    </citation>
    <scope>NUCLEOTIDE SEQUENCE [LARGE SCALE GENOMIC DNA]</scope>
    <source>
        <strain evidence="1 2">CBS 115471</strain>
    </source>
</reference>